<keyword evidence="1" id="KW-0560">Oxidoreductase</keyword>
<sequence>MTMITAYRGPLRSTDLHVDDSGGDARPVVLIHGWPLHSDSWAHQVDALRDAGYRVITYDRRGFGRSDKPLIGYTYESLSDDLSAVLEELDLTDVTLVGFSMGGGEVAAYCARKGVERIRSVVFASSVTPFMSARKDNPEGPLGKLEAARMAASLTTDQDAFFEQFMTDVFSADGELQVTEQERQEALSMCGDADKPATLACMAAFGGTDFREDLPKVTVPSLVIHGDSDATVPFEGSGKRTYELLPDGRLHVIAGGPHGIPMSHADEFNAVLLEFLEQDFARRSRAADAAREFRGKPRLLCCS</sequence>
<accession>A0A379MM41</accession>
<feature type="domain" description="AB hydrolase-1" evidence="4">
    <location>
        <begin position="27"/>
        <end position="264"/>
    </location>
</feature>
<dbReference type="EC" id="3.1.1.2" evidence="5"/>
<proteinExistence type="inferred from homology"/>
<dbReference type="GO" id="GO:0004601">
    <property type="term" value="F:peroxidase activity"/>
    <property type="evidence" value="ECO:0007669"/>
    <property type="project" value="UniProtKB-KW"/>
</dbReference>
<organism evidence="5 6">
    <name type="scientific">Mycolicibacterium gilvum</name>
    <dbReference type="NCBI Taxonomy" id="1804"/>
    <lineage>
        <taxon>Bacteria</taxon>
        <taxon>Bacillati</taxon>
        <taxon>Actinomycetota</taxon>
        <taxon>Actinomycetes</taxon>
        <taxon>Mycobacteriales</taxon>
        <taxon>Mycobacteriaceae</taxon>
        <taxon>Mycolicibacterium</taxon>
    </lineage>
</organism>
<keyword evidence="2 5" id="KW-0378">Hydrolase</keyword>
<dbReference type="PRINTS" id="PR00412">
    <property type="entry name" value="EPOXHYDRLASE"/>
</dbReference>
<evidence type="ECO:0000256" key="1">
    <source>
        <dbReference type="ARBA" id="ARBA00022559"/>
    </source>
</evidence>
<dbReference type="GO" id="GO:0016020">
    <property type="term" value="C:membrane"/>
    <property type="evidence" value="ECO:0007669"/>
    <property type="project" value="TreeGrafter"/>
</dbReference>
<dbReference type="SUPFAM" id="SSF53474">
    <property type="entry name" value="alpha/beta-Hydrolases"/>
    <property type="match status" value="1"/>
</dbReference>
<evidence type="ECO:0000313" key="6">
    <source>
        <dbReference type="Proteomes" id="UP000254291"/>
    </source>
</evidence>
<keyword evidence="1" id="KW-0575">Peroxidase</keyword>
<dbReference type="Gene3D" id="3.40.50.1820">
    <property type="entry name" value="alpha/beta hydrolase"/>
    <property type="match status" value="1"/>
</dbReference>
<evidence type="ECO:0000256" key="2">
    <source>
        <dbReference type="ARBA" id="ARBA00022801"/>
    </source>
</evidence>
<dbReference type="InterPro" id="IPR000073">
    <property type="entry name" value="AB_hydrolase_1"/>
</dbReference>
<evidence type="ECO:0000313" key="5">
    <source>
        <dbReference type="EMBL" id="SUE32814.1"/>
    </source>
</evidence>
<dbReference type="RefSeq" id="WP_235660726.1">
    <property type="nucleotide sequence ID" value="NZ_UGQM01000011.1"/>
</dbReference>
<gene>
    <name evidence="5" type="ORF">NCTC10742_06178</name>
</gene>
<name>A0A379MM41_9MYCO</name>
<dbReference type="Proteomes" id="UP000254291">
    <property type="component" value="Unassembled WGS sequence"/>
</dbReference>
<dbReference type="InterPro" id="IPR000639">
    <property type="entry name" value="Epox_hydrolase-like"/>
</dbReference>
<dbReference type="PANTHER" id="PTHR43798:SF31">
    <property type="entry name" value="AB HYDROLASE SUPERFAMILY PROTEIN YCLE"/>
    <property type="match status" value="1"/>
</dbReference>
<dbReference type="AlphaFoldDB" id="A0A379MM41"/>
<dbReference type="InterPro" id="IPR029058">
    <property type="entry name" value="AB_hydrolase_fold"/>
</dbReference>
<dbReference type="PRINTS" id="PR00111">
    <property type="entry name" value="ABHYDROLASE"/>
</dbReference>
<dbReference type="EMBL" id="UGQM01000011">
    <property type="protein sequence ID" value="SUE32814.1"/>
    <property type="molecule type" value="Genomic_DNA"/>
</dbReference>
<dbReference type="FunFam" id="3.40.50.1820:FF:000205">
    <property type="entry name" value="Non-haem bromoperoxidase BPO-A2"/>
    <property type="match status" value="1"/>
</dbReference>
<evidence type="ECO:0000259" key="4">
    <source>
        <dbReference type="Pfam" id="PF00561"/>
    </source>
</evidence>
<evidence type="ECO:0000256" key="3">
    <source>
        <dbReference type="ARBA" id="ARBA00038128"/>
    </source>
</evidence>
<comment type="similarity">
    <text evidence="3">Belongs to the AB hydrolase superfamily. Bacterial non-heme haloperoxidase / perhydrolase family.</text>
</comment>
<dbReference type="GO" id="GO:0004064">
    <property type="term" value="F:arylesterase activity"/>
    <property type="evidence" value="ECO:0007669"/>
    <property type="project" value="UniProtKB-EC"/>
</dbReference>
<dbReference type="InterPro" id="IPR050266">
    <property type="entry name" value="AB_hydrolase_sf"/>
</dbReference>
<dbReference type="PANTHER" id="PTHR43798">
    <property type="entry name" value="MONOACYLGLYCEROL LIPASE"/>
    <property type="match status" value="1"/>
</dbReference>
<protein>
    <submittedName>
        <fullName evidence="5">Alpha/beta hydrolase fold protein</fullName>
        <ecNumber evidence="5">3.1.1.2</ecNumber>
    </submittedName>
</protein>
<reference evidence="5 6" key="1">
    <citation type="submission" date="2018-06" db="EMBL/GenBank/DDBJ databases">
        <authorList>
            <consortium name="Pathogen Informatics"/>
            <person name="Doyle S."/>
        </authorList>
    </citation>
    <scope>NUCLEOTIDE SEQUENCE [LARGE SCALE GENOMIC DNA]</scope>
    <source>
        <strain evidence="5 6">NCTC10742</strain>
    </source>
</reference>
<dbReference type="Pfam" id="PF00561">
    <property type="entry name" value="Abhydrolase_1"/>
    <property type="match status" value="1"/>
</dbReference>